<evidence type="ECO:0000313" key="2">
    <source>
        <dbReference type="Proteomes" id="UP001143856"/>
    </source>
</evidence>
<proteinExistence type="predicted"/>
<gene>
    <name evidence="1" type="ORF">NUW58_g10071</name>
</gene>
<reference evidence="1" key="1">
    <citation type="submission" date="2022-10" db="EMBL/GenBank/DDBJ databases">
        <title>Genome Sequence of Xylaria curta.</title>
        <authorList>
            <person name="Buettner E."/>
        </authorList>
    </citation>
    <scope>NUCLEOTIDE SEQUENCE</scope>
    <source>
        <strain evidence="1">Babe10</strain>
    </source>
</reference>
<accession>A0ACC1MR62</accession>
<protein>
    <submittedName>
        <fullName evidence="1">Uncharacterized protein</fullName>
    </submittedName>
</protein>
<sequence length="255" mass="28346">MSSIKALLLIISTVSALEWADGTGKLPALGWNSWNAYHCDINETLILDAAKAMVDFGFKDAGYEYVNLDDCWSVKSGRDNQTRQLVPDPVRFPNGISGLARQIHELGFKIGIYSSAGTKTCAGYPASIGYESIDAATWAAWGIDYLKYDNCNVPSNWRDECEACVYHLDQPNYVNGTCTNPSNYCPAGYDYITSNSAKRYAAMRDALQTQNRTILYSLCSWGTAGVEQWGNKTGNSWRMSDDIQRKKPAPTTHHY</sequence>
<evidence type="ECO:0000313" key="1">
    <source>
        <dbReference type="EMBL" id="KAJ2969091.1"/>
    </source>
</evidence>
<dbReference type="Proteomes" id="UP001143856">
    <property type="component" value="Unassembled WGS sequence"/>
</dbReference>
<comment type="caution">
    <text evidence="1">The sequence shown here is derived from an EMBL/GenBank/DDBJ whole genome shotgun (WGS) entry which is preliminary data.</text>
</comment>
<dbReference type="EMBL" id="JAPDGR010004120">
    <property type="protein sequence ID" value="KAJ2969091.1"/>
    <property type="molecule type" value="Genomic_DNA"/>
</dbReference>
<keyword evidence="2" id="KW-1185">Reference proteome</keyword>
<name>A0ACC1MR62_9PEZI</name>
<organism evidence="1 2">
    <name type="scientific">Xylaria curta</name>
    <dbReference type="NCBI Taxonomy" id="42375"/>
    <lineage>
        <taxon>Eukaryota</taxon>
        <taxon>Fungi</taxon>
        <taxon>Dikarya</taxon>
        <taxon>Ascomycota</taxon>
        <taxon>Pezizomycotina</taxon>
        <taxon>Sordariomycetes</taxon>
        <taxon>Xylariomycetidae</taxon>
        <taxon>Xylariales</taxon>
        <taxon>Xylariaceae</taxon>
        <taxon>Xylaria</taxon>
    </lineage>
</organism>